<feature type="domain" description="Glycoside hydrolase family 31 TIM barrel" evidence="3">
    <location>
        <begin position="218"/>
        <end position="522"/>
    </location>
</feature>
<gene>
    <name evidence="5" type="ORF">BBOU_1654</name>
</gene>
<dbReference type="EC" id="3.2.1.177" evidence="5"/>
<dbReference type="OrthoDB" id="176168at2"/>
<evidence type="ECO:0000259" key="4">
    <source>
        <dbReference type="Pfam" id="PF21365"/>
    </source>
</evidence>
<evidence type="ECO:0000259" key="3">
    <source>
        <dbReference type="Pfam" id="PF01055"/>
    </source>
</evidence>
<dbReference type="Proteomes" id="UP000029093">
    <property type="component" value="Unassembled WGS sequence"/>
</dbReference>
<dbReference type="GO" id="GO:0006491">
    <property type="term" value="P:N-glycan processing"/>
    <property type="evidence" value="ECO:0007669"/>
    <property type="project" value="TreeGrafter"/>
</dbReference>
<accession>A0A086ZFR7</accession>
<dbReference type="AlphaFoldDB" id="A0A086ZFR7"/>
<dbReference type="PANTHER" id="PTHR22762:SF89">
    <property type="entry name" value="ALPHA-XYLOSIDASE"/>
    <property type="match status" value="1"/>
</dbReference>
<evidence type="ECO:0000256" key="2">
    <source>
        <dbReference type="RuleBase" id="RU361185"/>
    </source>
</evidence>
<dbReference type="Gene3D" id="3.20.20.80">
    <property type="entry name" value="Glycosidases"/>
    <property type="match status" value="1"/>
</dbReference>
<dbReference type="InterPro" id="IPR017853">
    <property type="entry name" value="GH"/>
</dbReference>
<feature type="domain" description="Glycosyl hydrolase family 31 C-terminal" evidence="4">
    <location>
        <begin position="530"/>
        <end position="625"/>
    </location>
</feature>
<dbReference type="GO" id="GO:0090599">
    <property type="term" value="F:alpha-glucosidase activity"/>
    <property type="evidence" value="ECO:0007669"/>
    <property type="project" value="TreeGrafter"/>
</dbReference>
<protein>
    <submittedName>
        <fullName evidence="5">Glycosyl hydrolase family 31</fullName>
        <ecNumber evidence="5">3.2.1.177</ecNumber>
    </submittedName>
</protein>
<dbReference type="Pfam" id="PF01055">
    <property type="entry name" value="Glyco_hydro_31_2nd"/>
    <property type="match status" value="1"/>
</dbReference>
<dbReference type="Gene3D" id="2.60.40.1180">
    <property type="entry name" value="Golgi alpha-mannosidase II"/>
    <property type="match status" value="2"/>
</dbReference>
<dbReference type="SUPFAM" id="SSF51011">
    <property type="entry name" value="Glycosyl hydrolase domain"/>
    <property type="match status" value="1"/>
</dbReference>
<reference evidence="5 6" key="1">
    <citation type="submission" date="2014-03" db="EMBL/GenBank/DDBJ databases">
        <title>Genomics of Bifidobacteria.</title>
        <authorList>
            <person name="Ventura M."/>
            <person name="Milani C."/>
            <person name="Lugli G.A."/>
        </authorList>
    </citation>
    <scope>NUCLEOTIDE SEQUENCE [LARGE SCALE GENOMIC DNA]</scope>
    <source>
        <strain evidence="5 6">LMG 10736</strain>
    </source>
</reference>
<dbReference type="PANTHER" id="PTHR22762">
    <property type="entry name" value="ALPHA-GLUCOSIDASE"/>
    <property type="match status" value="1"/>
</dbReference>
<keyword evidence="6" id="KW-1185">Reference proteome</keyword>
<sequence length="867" mass="97334">MTEVSVNVDDQDNVFVAYVRSTRPMMRASSIVQGDHWRIGILTESLIRFEWSDSGEFEDNPTQMVVCRDFGTAPRFTVTHRNGLLIIDTPDLYITYDGKPFSKEGLSVVVKGMADTQFNTWHYGDEPKHNLKGTARTLDEADGEIALGDGVISRDGWAVLDDSAANVIVLTDEANGKPNPLGAWITPRDHQETDLYFFGYGRRYTEAVQDLYRLAGPTPLLPRFALGNWWSRYYRYTQDEYLNLMDRFKREGIPFTTSVIDMDWHRVDDIDPKYGSGWTGYSWNRQLFPDHKALLRDLHQRGLKVTLNVHPRDGVRAFEDDYRQVAERVGIDPTTEEAVEFDLTNPDFISAYLDMHHRLESEGVDFWWLDWQQGGVTRQPGLDPLWALNHVHYLDSGRDHGWPLTFSRYAGPGSHRYPVGFSGDTVVTWKSLQFQPYFTATASNIGYGWWSHDIGGHMCGYRDEHLEARWYQLGAFSPINRLHSSNSQFMGKEPWNFSADVRHAMVDALRLRHMMLPYLYTMNYRAAFEGMPLVEPMYWADPNNPQAYEVPDEFRFGTQLVVAPIVTDDDDSARLGRTEAWLPQGEWYDFFDGRRYASSNPSGRRLEVWRAIDRIPVFARAGGIVPLQELGDGDAVNNLDNPQSLRVLVFPGADGRFAMIEDDGVFVPSVLSAPSAQSAPVGESGEHTATTRMAFNWSDTSRMASGDGCSSLFTIAPVEGKADAVPSRRDWTIVFRGVADVNPADISVNIDNTVCDKVEISYDAPTLSLSITVPRVPSSAGMTMAIKGGLRIADNPIESDALKVLMHAQMPYSSKEHAMQAIYEQGVRAIGALRTFTTAPAFGGGLFAANGMPDAVIGALTEILLRD</sequence>
<dbReference type="Pfam" id="PF21365">
    <property type="entry name" value="Glyco_hydro_31_3rd"/>
    <property type="match status" value="1"/>
</dbReference>
<evidence type="ECO:0000313" key="6">
    <source>
        <dbReference type="Proteomes" id="UP000029093"/>
    </source>
</evidence>
<comment type="similarity">
    <text evidence="1 2">Belongs to the glycosyl hydrolase 31 family.</text>
</comment>
<dbReference type="EMBL" id="JGYQ01000017">
    <property type="protein sequence ID" value="KFI45367.1"/>
    <property type="molecule type" value="Genomic_DNA"/>
</dbReference>
<evidence type="ECO:0000313" key="5">
    <source>
        <dbReference type="EMBL" id="KFI45367.1"/>
    </source>
</evidence>
<dbReference type="InterPro" id="IPR013780">
    <property type="entry name" value="Glyco_hydro_b"/>
</dbReference>
<dbReference type="GO" id="GO:0061634">
    <property type="term" value="F:alpha-D-xyloside xylohydrolase"/>
    <property type="evidence" value="ECO:0007669"/>
    <property type="project" value="UniProtKB-EC"/>
</dbReference>
<keyword evidence="2 5" id="KW-0326">Glycosidase</keyword>
<dbReference type="GO" id="GO:0005975">
    <property type="term" value="P:carbohydrate metabolic process"/>
    <property type="evidence" value="ECO:0007669"/>
    <property type="project" value="InterPro"/>
</dbReference>
<evidence type="ECO:0000256" key="1">
    <source>
        <dbReference type="ARBA" id="ARBA00007806"/>
    </source>
</evidence>
<dbReference type="InterPro" id="IPR000322">
    <property type="entry name" value="Glyco_hydro_31_TIM"/>
</dbReference>
<organism evidence="5 6">
    <name type="scientific">Bifidobacterium boum</name>
    <dbReference type="NCBI Taxonomy" id="78343"/>
    <lineage>
        <taxon>Bacteria</taxon>
        <taxon>Bacillati</taxon>
        <taxon>Actinomycetota</taxon>
        <taxon>Actinomycetes</taxon>
        <taxon>Bifidobacteriales</taxon>
        <taxon>Bifidobacteriaceae</taxon>
        <taxon>Bifidobacterium</taxon>
    </lineage>
</organism>
<dbReference type="SUPFAM" id="SSF51445">
    <property type="entry name" value="(Trans)glycosidases"/>
    <property type="match status" value="1"/>
</dbReference>
<comment type="caution">
    <text evidence="5">The sequence shown here is derived from an EMBL/GenBank/DDBJ whole genome shotgun (WGS) entry which is preliminary data.</text>
</comment>
<name>A0A086ZFR7_9BIFI</name>
<dbReference type="InterPro" id="IPR048395">
    <property type="entry name" value="Glyco_hydro_31_C"/>
</dbReference>
<dbReference type="CDD" id="cd06595">
    <property type="entry name" value="GH31_u1"/>
    <property type="match status" value="1"/>
</dbReference>
<keyword evidence="2 5" id="KW-0378">Hydrolase</keyword>
<proteinExistence type="inferred from homology"/>